<keyword evidence="2" id="KW-0238">DNA-binding</keyword>
<dbReference type="Pfam" id="PF00392">
    <property type="entry name" value="GntR"/>
    <property type="match status" value="1"/>
</dbReference>
<comment type="caution">
    <text evidence="5">The sequence shown here is derived from an EMBL/GenBank/DDBJ whole genome shotgun (WGS) entry which is preliminary data.</text>
</comment>
<evidence type="ECO:0000256" key="2">
    <source>
        <dbReference type="ARBA" id="ARBA00023125"/>
    </source>
</evidence>
<dbReference type="AlphaFoldDB" id="A0A1Y3XT52"/>
<dbReference type="InterPro" id="IPR036390">
    <property type="entry name" value="WH_DNA-bd_sf"/>
</dbReference>
<dbReference type="InterPro" id="IPR000524">
    <property type="entry name" value="Tscrpt_reg_HTH_GntR"/>
</dbReference>
<dbReference type="Gene3D" id="1.10.10.10">
    <property type="entry name" value="Winged helix-like DNA-binding domain superfamily/Winged helix DNA-binding domain"/>
    <property type="match status" value="1"/>
</dbReference>
<accession>A0A1Y3XT52</accession>
<dbReference type="CDD" id="cd07377">
    <property type="entry name" value="WHTH_GntR"/>
    <property type="match status" value="1"/>
</dbReference>
<dbReference type="GO" id="GO:0003677">
    <property type="term" value="F:DNA binding"/>
    <property type="evidence" value="ECO:0007669"/>
    <property type="project" value="UniProtKB-KW"/>
</dbReference>
<dbReference type="SUPFAM" id="SSF64288">
    <property type="entry name" value="Chorismate lyase-like"/>
    <property type="match status" value="1"/>
</dbReference>
<dbReference type="InterPro" id="IPR011663">
    <property type="entry name" value="UTRA"/>
</dbReference>
<gene>
    <name evidence="5" type="ORF">B5G02_05515</name>
</gene>
<dbReference type="PANTHER" id="PTHR44846:SF1">
    <property type="entry name" value="MANNOSYL-D-GLYCERATE TRANSPORT_METABOLISM SYSTEM REPRESSOR MNGR-RELATED"/>
    <property type="match status" value="1"/>
</dbReference>
<dbReference type="SMART" id="SM00866">
    <property type="entry name" value="UTRA"/>
    <property type="match status" value="1"/>
</dbReference>
<dbReference type="GO" id="GO:0003700">
    <property type="term" value="F:DNA-binding transcription factor activity"/>
    <property type="evidence" value="ECO:0007669"/>
    <property type="project" value="InterPro"/>
</dbReference>
<name>A0A1Y3XT52_9ACTN</name>
<dbReference type="EMBL" id="NFIE01000010">
    <property type="protein sequence ID" value="OUN88675.1"/>
    <property type="molecule type" value="Genomic_DNA"/>
</dbReference>
<dbReference type="SUPFAM" id="SSF46785">
    <property type="entry name" value="Winged helix' DNA-binding domain"/>
    <property type="match status" value="1"/>
</dbReference>
<proteinExistence type="predicted"/>
<dbReference type="RefSeq" id="WP_019238854.1">
    <property type="nucleotide sequence ID" value="NZ_CABKRW010000087.1"/>
</dbReference>
<evidence type="ECO:0000256" key="1">
    <source>
        <dbReference type="ARBA" id="ARBA00023015"/>
    </source>
</evidence>
<dbReference type="PANTHER" id="PTHR44846">
    <property type="entry name" value="MANNOSYL-D-GLYCERATE TRANSPORT/METABOLISM SYSTEM REPRESSOR MNGR-RELATED"/>
    <property type="match status" value="1"/>
</dbReference>
<sequence>MDIGYIQIDRRSPLPLYKQLEDSIVRAIGDGTLKAGDKLPTEDELAESLGLSRPVVRQAYGALVGAKLVIRERGRGSFVQPMRSGPLSNTLLGFSQETLLSGHIPATRVLALREGELPERLAREVEDPFHSWFYLERVRFTDGVPSQHLKTWVPRDRFPDIESYDFEVSSLYSTLFELYGVRPDLARRTVRATGADATTAQILNVPEGTPIAQMDNIVYDEDGVLMEVGLEDYLGDSCSFSFEVRND</sequence>
<protein>
    <submittedName>
        <fullName evidence="5">GntR family transcriptional regulator</fullName>
    </submittedName>
</protein>
<dbReference type="SMART" id="SM00345">
    <property type="entry name" value="HTH_GNTR"/>
    <property type="match status" value="1"/>
</dbReference>
<dbReference type="OrthoDB" id="3174122at2"/>
<feature type="domain" description="HTH gntR-type" evidence="4">
    <location>
        <begin position="14"/>
        <end position="82"/>
    </location>
</feature>
<evidence type="ECO:0000259" key="4">
    <source>
        <dbReference type="PROSITE" id="PS50949"/>
    </source>
</evidence>
<keyword evidence="6" id="KW-1185">Reference proteome</keyword>
<evidence type="ECO:0000313" key="5">
    <source>
        <dbReference type="EMBL" id="OUN88675.1"/>
    </source>
</evidence>
<dbReference type="InterPro" id="IPR028978">
    <property type="entry name" value="Chorismate_lyase_/UTRA_dom_sf"/>
</dbReference>
<dbReference type="PRINTS" id="PR00035">
    <property type="entry name" value="HTHGNTR"/>
</dbReference>
<keyword evidence="3" id="KW-0804">Transcription</keyword>
<dbReference type="GO" id="GO:0045892">
    <property type="term" value="P:negative regulation of DNA-templated transcription"/>
    <property type="evidence" value="ECO:0007669"/>
    <property type="project" value="TreeGrafter"/>
</dbReference>
<dbReference type="Pfam" id="PF07702">
    <property type="entry name" value="UTRA"/>
    <property type="match status" value="1"/>
</dbReference>
<dbReference type="Gene3D" id="3.40.1410.10">
    <property type="entry name" value="Chorismate lyase-like"/>
    <property type="match status" value="1"/>
</dbReference>
<dbReference type="InterPro" id="IPR036388">
    <property type="entry name" value="WH-like_DNA-bd_sf"/>
</dbReference>
<evidence type="ECO:0000313" key="6">
    <source>
        <dbReference type="Proteomes" id="UP000195781"/>
    </source>
</evidence>
<reference evidence="6" key="1">
    <citation type="submission" date="2017-04" db="EMBL/GenBank/DDBJ databases">
        <title>Function of individual gut microbiota members based on whole genome sequencing of pure cultures obtained from chicken caecum.</title>
        <authorList>
            <person name="Medvecky M."/>
            <person name="Cejkova D."/>
            <person name="Polansky O."/>
            <person name="Karasova D."/>
            <person name="Kubasova T."/>
            <person name="Cizek A."/>
            <person name="Rychlik I."/>
        </authorList>
    </citation>
    <scope>NUCLEOTIDE SEQUENCE [LARGE SCALE GENOMIC DNA]</scope>
    <source>
        <strain evidence="6">An5</strain>
    </source>
</reference>
<evidence type="ECO:0000256" key="3">
    <source>
        <dbReference type="ARBA" id="ARBA00023163"/>
    </source>
</evidence>
<organism evidence="5 6">
    <name type="scientific">[Collinsella] massiliensis</name>
    <dbReference type="NCBI Taxonomy" id="1232426"/>
    <lineage>
        <taxon>Bacteria</taxon>
        <taxon>Bacillati</taxon>
        <taxon>Actinomycetota</taxon>
        <taxon>Coriobacteriia</taxon>
        <taxon>Coriobacteriales</taxon>
        <taxon>Coriobacteriaceae</taxon>
        <taxon>Enorma</taxon>
    </lineage>
</organism>
<keyword evidence="1" id="KW-0805">Transcription regulation</keyword>
<dbReference type="PROSITE" id="PS50949">
    <property type="entry name" value="HTH_GNTR"/>
    <property type="match status" value="1"/>
</dbReference>
<dbReference type="InterPro" id="IPR050679">
    <property type="entry name" value="Bact_HTH_transcr_reg"/>
</dbReference>
<dbReference type="Proteomes" id="UP000195781">
    <property type="component" value="Unassembled WGS sequence"/>
</dbReference>